<proteinExistence type="predicted"/>
<organism evidence="1 2">
    <name type="scientific">Drechslerella dactyloides</name>
    <name type="common">Nematode-trapping fungus</name>
    <name type="synonym">Arthrobotrys dactyloides</name>
    <dbReference type="NCBI Taxonomy" id="74499"/>
    <lineage>
        <taxon>Eukaryota</taxon>
        <taxon>Fungi</taxon>
        <taxon>Dikarya</taxon>
        <taxon>Ascomycota</taxon>
        <taxon>Pezizomycotina</taxon>
        <taxon>Orbiliomycetes</taxon>
        <taxon>Orbiliales</taxon>
        <taxon>Orbiliaceae</taxon>
        <taxon>Drechslerella</taxon>
    </lineage>
</organism>
<evidence type="ECO:0000313" key="1">
    <source>
        <dbReference type="EMBL" id="KAJ6259803.1"/>
    </source>
</evidence>
<dbReference type="AlphaFoldDB" id="A0AAD6IW37"/>
<gene>
    <name evidence="1" type="ORF">Dda_5444</name>
</gene>
<sequence>MTTQAVDGAHQARWVVMTAGGFVARSTSAHAGVGIARRAYGQRGPMAAAAAGRGGDYRGGDH</sequence>
<evidence type="ECO:0000313" key="2">
    <source>
        <dbReference type="Proteomes" id="UP001221413"/>
    </source>
</evidence>
<dbReference type="EMBL" id="JAQGDS010000006">
    <property type="protein sequence ID" value="KAJ6259803.1"/>
    <property type="molecule type" value="Genomic_DNA"/>
</dbReference>
<accession>A0AAD6IW37</accession>
<name>A0AAD6IW37_DREDA</name>
<keyword evidence="2" id="KW-1185">Reference proteome</keyword>
<reference evidence="1" key="1">
    <citation type="submission" date="2023-01" db="EMBL/GenBank/DDBJ databases">
        <title>The chitinases involved in constricting ring structure development in the nematode-trapping fungus Drechslerella dactyloides.</title>
        <authorList>
            <person name="Wang R."/>
            <person name="Zhang L."/>
            <person name="Tang P."/>
            <person name="Li S."/>
            <person name="Liang L."/>
        </authorList>
    </citation>
    <scope>NUCLEOTIDE SEQUENCE</scope>
    <source>
        <strain evidence="1">YMF1.00031</strain>
    </source>
</reference>
<comment type="caution">
    <text evidence="1">The sequence shown here is derived from an EMBL/GenBank/DDBJ whole genome shotgun (WGS) entry which is preliminary data.</text>
</comment>
<dbReference type="Proteomes" id="UP001221413">
    <property type="component" value="Unassembled WGS sequence"/>
</dbReference>
<protein>
    <submittedName>
        <fullName evidence="1">Uncharacterized protein</fullName>
    </submittedName>
</protein>